<protein>
    <submittedName>
        <fullName evidence="1">Uncharacterized protein</fullName>
    </submittedName>
</protein>
<name>A0A821S6Q0_9NEOP</name>
<dbReference type="EMBL" id="CAJOBZ010000017">
    <property type="protein sequence ID" value="CAF4853406.1"/>
    <property type="molecule type" value="Genomic_DNA"/>
</dbReference>
<dbReference type="AlphaFoldDB" id="A0A821S6Q0"/>
<accession>A0A821S6Q0</accession>
<keyword evidence="2" id="KW-1185">Reference proteome</keyword>
<dbReference type="Proteomes" id="UP000663880">
    <property type="component" value="Unassembled WGS sequence"/>
</dbReference>
<proteinExistence type="predicted"/>
<evidence type="ECO:0000313" key="2">
    <source>
        <dbReference type="Proteomes" id="UP000663880"/>
    </source>
</evidence>
<evidence type="ECO:0000313" key="1">
    <source>
        <dbReference type="EMBL" id="CAF4853406.1"/>
    </source>
</evidence>
<comment type="caution">
    <text evidence="1">The sequence shown here is derived from an EMBL/GenBank/DDBJ whole genome shotgun (WGS) entry which is preliminary data.</text>
</comment>
<sequence>MRVCYAFESGTKPEIGYPGVTFAPELTGGCQDEVLIGPLRSHSGELGALRDYLSRICHNSRRQFGIDKKIYFHTWGEHLQTIPSGSILVYLSIDRQMEKIRCFRDESINKMDAGK</sequence>
<organism evidence="1 2">
    <name type="scientific">Pieris macdunnoughi</name>
    <dbReference type="NCBI Taxonomy" id="345717"/>
    <lineage>
        <taxon>Eukaryota</taxon>
        <taxon>Metazoa</taxon>
        <taxon>Ecdysozoa</taxon>
        <taxon>Arthropoda</taxon>
        <taxon>Hexapoda</taxon>
        <taxon>Insecta</taxon>
        <taxon>Pterygota</taxon>
        <taxon>Neoptera</taxon>
        <taxon>Endopterygota</taxon>
        <taxon>Lepidoptera</taxon>
        <taxon>Glossata</taxon>
        <taxon>Ditrysia</taxon>
        <taxon>Papilionoidea</taxon>
        <taxon>Pieridae</taxon>
        <taxon>Pierinae</taxon>
        <taxon>Pieris</taxon>
    </lineage>
</organism>
<reference evidence="1" key="1">
    <citation type="submission" date="2021-02" db="EMBL/GenBank/DDBJ databases">
        <authorList>
            <person name="Steward A R."/>
        </authorList>
    </citation>
    <scope>NUCLEOTIDE SEQUENCE</scope>
</reference>
<gene>
    <name evidence="1" type="ORF">PMACD_LOCUS7262</name>
</gene>